<evidence type="ECO:0000256" key="1">
    <source>
        <dbReference type="SAM" id="SignalP"/>
    </source>
</evidence>
<evidence type="ECO:0000313" key="3">
    <source>
        <dbReference type="EMBL" id="RIA37841.1"/>
    </source>
</evidence>
<feature type="domain" description="Extensin-like C-terminal" evidence="2">
    <location>
        <begin position="42"/>
        <end position="214"/>
    </location>
</feature>
<reference evidence="3 4" key="1">
    <citation type="submission" date="2018-08" db="EMBL/GenBank/DDBJ databases">
        <title>Genomic Encyclopedia of Type Strains, Phase IV (KMG-IV): sequencing the most valuable type-strain genomes for metagenomic binning, comparative biology and taxonomic classification.</title>
        <authorList>
            <person name="Goeker M."/>
        </authorList>
    </citation>
    <scope>NUCLEOTIDE SEQUENCE [LARGE SCALE GENOMIC DNA]</scope>
    <source>
        <strain evidence="3 4">DSM 25527</strain>
    </source>
</reference>
<evidence type="ECO:0000313" key="4">
    <source>
        <dbReference type="Proteomes" id="UP000266568"/>
    </source>
</evidence>
<dbReference type="EMBL" id="QXDC01000004">
    <property type="protein sequence ID" value="RIA37841.1"/>
    <property type="molecule type" value="Genomic_DNA"/>
</dbReference>
<dbReference type="Proteomes" id="UP000266568">
    <property type="component" value="Unassembled WGS sequence"/>
</dbReference>
<feature type="chain" id="PRO_5017320132" evidence="1">
    <location>
        <begin position="19"/>
        <end position="214"/>
    </location>
</feature>
<protein>
    <submittedName>
        <fullName evidence="3">Extensin-like protein</fullName>
    </submittedName>
</protein>
<keyword evidence="4" id="KW-1185">Reference proteome</keyword>
<dbReference type="OrthoDB" id="9809788at2"/>
<dbReference type="AlphaFoldDB" id="A0A397NWR9"/>
<dbReference type="PROSITE" id="PS51257">
    <property type="entry name" value="PROKAR_LIPOPROTEIN"/>
    <property type="match status" value="1"/>
</dbReference>
<name>A0A397NWR9_9SPHN</name>
<proteinExistence type="predicted"/>
<comment type="caution">
    <text evidence="3">The sequence shown here is derived from an EMBL/GenBank/DDBJ whole genome shotgun (WGS) entry which is preliminary data.</text>
</comment>
<dbReference type="Pfam" id="PF06904">
    <property type="entry name" value="Extensin-like_C"/>
    <property type="match status" value="1"/>
</dbReference>
<feature type="signal peptide" evidence="1">
    <location>
        <begin position="1"/>
        <end position="18"/>
    </location>
</feature>
<gene>
    <name evidence="3" type="ORF">DFR49_3730</name>
</gene>
<organism evidence="3 4">
    <name type="scientific">Hephaestia caeni</name>
    <dbReference type="NCBI Taxonomy" id="645617"/>
    <lineage>
        <taxon>Bacteria</taxon>
        <taxon>Pseudomonadati</taxon>
        <taxon>Pseudomonadota</taxon>
        <taxon>Alphaproteobacteria</taxon>
        <taxon>Sphingomonadales</taxon>
        <taxon>Sphingomonadaceae</taxon>
        <taxon>Hephaestia</taxon>
    </lineage>
</organism>
<evidence type="ECO:0000259" key="2">
    <source>
        <dbReference type="Pfam" id="PF06904"/>
    </source>
</evidence>
<keyword evidence="1" id="KW-0732">Signal</keyword>
<dbReference type="InterPro" id="IPR009683">
    <property type="entry name" value="Extensin-like_C"/>
</dbReference>
<accession>A0A397NWR9</accession>
<sequence length="214" mass="22842">MKRLVPLAALLLSGCIFGGGHTPPTDQRRTGAPGPSARQTQMCHADLKRIGVAFNPLPNRDRGGGCSTIGTVQLLDIGVPVTNLGAMRCGLARTFSGWARNAVAPAARQILGSDLVKIETFGTYACRAVVGVASNRLSGHAIANAVDISAFVLADGRRISVLDDWSSPDPQIRAFMRVIHSSACKRFGTVLSPDYNSAHRNHFHLEDDGAHFCR</sequence>